<sequence>MCVERLTFEIVSPRNFDSFCSCQPYSRETACAVL</sequence>
<accession>A0A0E9RHY2</accession>
<reference evidence="1" key="1">
    <citation type="submission" date="2014-11" db="EMBL/GenBank/DDBJ databases">
        <authorList>
            <person name="Amaro Gonzalez C."/>
        </authorList>
    </citation>
    <scope>NUCLEOTIDE SEQUENCE</scope>
</reference>
<dbReference type="AlphaFoldDB" id="A0A0E9RHY2"/>
<evidence type="ECO:0000313" key="1">
    <source>
        <dbReference type="EMBL" id="JAH28397.1"/>
    </source>
</evidence>
<proteinExistence type="predicted"/>
<reference evidence="1" key="2">
    <citation type="journal article" date="2015" name="Fish Shellfish Immunol.">
        <title>Early steps in the European eel (Anguilla anguilla)-Vibrio vulnificus interaction in the gills: Role of the RtxA13 toxin.</title>
        <authorList>
            <person name="Callol A."/>
            <person name="Pajuelo D."/>
            <person name="Ebbesson L."/>
            <person name="Teles M."/>
            <person name="MacKenzie S."/>
            <person name="Amaro C."/>
        </authorList>
    </citation>
    <scope>NUCLEOTIDE SEQUENCE</scope>
</reference>
<dbReference type="EMBL" id="GBXM01080180">
    <property type="protein sequence ID" value="JAH28397.1"/>
    <property type="molecule type" value="Transcribed_RNA"/>
</dbReference>
<organism evidence="1">
    <name type="scientific">Anguilla anguilla</name>
    <name type="common">European freshwater eel</name>
    <name type="synonym">Muraena anguilla</name>
    <dbReference type="NCBI Taxonomy" id="7936"/>
    <lineage>
        <taxon>Eukaryota</taxon>
        <taxon>Metazoa</taxon>
        <taxon>Chordata</taxon>
        <taxon>Craniata</taxon>
        <taxon>Vertebrata</taxon>
        <taxon>Euteleostomi</taxon>
        <taxon>Actinopterygii</taxon>
        <taxon>Neopterygii</taxon>
        <taxon>Teleostei</taxon>
        <taxon>Anguilliformes</taxon>
        <taxon>Anguillidae</taxon>
        <taxon>Anguilla</taxon>
    </lineage>
</organism>
<protein>
    <submittedName>
        <fullName evidence="1">Uncharacterized protein</fullName>
    </submittedName>
</protein>
<name>A0A0E9RHY2_ANGAN</name>